<evidence type="ECO:0000313" key="2">
    <source>
        <dbReference type="Proteomes" id="UP001457282"/>
    </source>
</evidence>
<organism evidence="1 2">
    <name type="scientific">Rubus argutus</name>
    <name type="common">Southern blackberry</name>
    <dbReference type="NCBI Taxonomy" id="59490"/>
    <lineage>
        <taxon>Eukaryota</taxon>
        <taxon>Viridiplantae</taxon>
        <taxon>Streptophyta</taxon>
        <taxon>Embryophyta</taxon>
        <taxon>Tracheophyta</taxon>
        <taxon>Spermatophyta</taxon>
        <taxon>Magnoliopsida</taxon>
        <taxon>eudicotyledons</taxon>
        <taxon>Gunneridae</taxon>
        <taxon>Pentapetalae</taxon>
        <taxon>rosids</taxon>
        <taxon>fabids</taxon>
        <taxon>Rosales</taxon>
        <taxon>Rosaceae</taxon>
        <taxon>Rosoideae</taxon>
        <taxon>Rosoideae incertae sedis</taxon>
        <taxon>Rubus</taxon>
    </lineage>
</organism>
<dbReference type="AlphaFoldDB" id="A0AAW1WTD4"/>
<dbReference type="Proteomes" id="UP001457282">
    <property type="component" value="Unassembled WGS sequence"/>
</dbReference>
<protein>
    <submittedName>
        <fullName evidence="1">Uncharacterized protein</fullName>
    </submittedName>
</protein>
<accession>A0AAW1WTD4</accession>
<name>A0AAW1WTD4_RUBAR</name>
<gene>
    <name evidence="1" type="ORF">M0R45_023817</name>
</gene>
<comment type="caution">
    <text evidence="1">The sequence shown here is derived from an EMBL/GenBank/DDBJ whole genome shotgun (WGS) entry which is preliminary data.</text>
</comment>
<keyword evidence="2" id="KW-1185">Reference proteome</keyword>
<dbReference type="EMBL" id="JBEDUW010000005">
    <property type="protein sequence ID" value="KAK9926597.1"/>
    <property type="molecule type" value="Genomic_DNA"/>
</dbReference>
<sequence>MVLDQELRDADISLMPVLPVKNAAKAIVDSSCQGENYLTVPAWVRQSFYWKVFTPEILEWCIRIRLMSGSGDERDTLSKRILDISGLKELVYPDTIRSPALREH</sequence>
<proteinExistence type="predicted"/>
<evidence type="ECO:0000313" key="1">
    <source>
        <dbReference type="EMBL" id="KAK9926597.1"/>
    </source>
</evidence>
<reference evidence="1 2" key="1">
    <citation type="journal article" date="2023" name="G3 (Bethesda)">
        <title>A chromosome-length genome assembly and annotation of blackberry (Rubus argutus, cv. 'Hillquist').</title>
        <authorList>
            <person name="Bruna T."/>
            <person name="Aryal R."/>
            <person name="Dudchenko O."/>
            <person name="Sargent D.J."/>
            <person name="Mead D."/>
            <person name="Buti M."/>
            <person name="Cavallini A."/>
            <person name="Hytonen T."/>
            <person name="Andres J."/>
            <person name="Pham M."/>
            <person name="Weisz D."/>
            <person name="Mascagni F."/>
            <person name="Usai G."/>
            <person name="Natali L."/>
            <person name="Bassil N."/>
            <person name="Fernandez G.E."/>
            <person name="Lomsadze A."/>
            <person name="Armour M."/>
            <person name="Olukolu B."/>
            <person name="Poorten T."/>
            <person name="Britton C."/>
            <person name="Davik J."/>
            <person name="Ashrafi H."/>
            <person name="Aiden E.L."/>
            <person name="Borodovsky M."/>
            <person name="Worthington M."/>
        </authorList>
    </citation>
    <scope>NUCLEOTIDE SEQUENCE [LARGE SCALE GENOMIC DNA]</scope>
    <source>
        <strain evidence="1">PI 553951</strain>
    </source>
</reference>